<sequence>MNDVPVPESKEPFNTAQTTFEHHTYCKGHEEVADSKQHPKDHAAKERRRPIITSMRSSHCGPLSCKDGETQGSYEIAENSGKYPEVLWALRLPAPITSNQKTLHAQAPNV</sequence>
<protein>
    <submittedName>
        <fullName evidence="1">Uncharacterized protein</fullName>
    </submittedName>
</protein>
<dbReference type="EMBL" id="JAPHNI010000620">
    <property type="protein sequence ID" value="KAJ8109373.1"/>
    <property type="molecule type" value="Genomic_DNA"/>
</dbReference>
<keyword evidence="2" id="KW-1185">Reference proteome</keyword>
<name>A0ACC2I2Z2_9PLEO</name>
<evidence type="ECO:0000313" key="2">
    <source>
        <dbReference type="Proteomes" id="UP001153331"/>
    </source>
</evidence>
<evidence type="ECO:0000313" key="1">
    <source>
        <dbReference type="EMBL" id="KAJ8109373.1"/>
    </source>
</evidence>
<accession>A0ACC2I2Z2</accession>
<comment type="caution">
    <text evidence="1">The sequence shown here is derived from an EMBL/GenBank/DDBJ whole genome shotgun (WGS) entry which is preliminary data.</text>
</comment>
<gene>
    <name evidence="1" type="ORF">OPT61_g7506</name>
</gene>
<reference evidence="1" key="1">
    <citation type="submission" date="2022-11" db="EMBL/GenBank/DDBJ databases">
        <title>Genome Sequence of Boeremia exigua.</title>
        <authorList>
            <person name="Buettner E."/>
        </authorList>
    </citation>
    <scope>NUCLEOTIDE SEQUENCE</scope>
    <source>
        <strain evidence="1">CU02</strain>
    </source>
</reference>
<organism evidence="1 2">
    <name type="scientific">Boeremia exigua</name>
    <dbReference type="NCBI Taxonomy" id="749465"/>
    <lineage>
        <taxon>Eukaryota</taxon>
        <taxon>Fungi</taxon>
        <taxon>Dikarya</taxon>
        <taxon>Ascomycota</taxon>
        <taxon>Pezizomycotina</taxon>
        <taxon>Dothideomycetes</taxon>
        <taxon>Pleosporomycetidae</taxon>
        <taxon>Pleosporales</taxon>
        <taxon>Pleosporineae</taxon>
        <taxon>Didymellaceae</taxon>
        <taxon>Boeremia</taxon>
    </lineage>
</organism>
<proteinExistence type="predicted"/>
<dbReference type="Proteomes" id="UP001153331">
    <property type="component" value="Unassembled WGS sequence"/>
</dbReference>